<proteinExistence type="predicted"/>
<evidence type="ECO:0000256" key="2">
    <source>
        <dbReference type="SAM" id="Phobius"/>
    </source>
</evidence>
<dbReference type="Proteomes" id="UP000054821">
    <property type="component" value="Unassembled WGS sequence"/>
</dbReference>
<sequence length="320" mass="33160">MSNKTYPYAYKMTPTHDDFPEVAPGHDLPEAYHQSHPEPVWSPQPSIAPTYVSQPQSAYPPSAYGQNGQYTDVVKPGSAAGPGTGVPVGGVMSHDASYQAPGSADPEKTHPPAAAAATVCGISLVLLLSIVIAILSAAVIGLAAGTGVAASNYNDAQSQVRQLKASLSAAQAKATPTSSSSSSSGTSTPTDWNSITNGCSDNPGDVNGTRYTSQSFDNANFTMYCDKDTHSLSPVYSVFANTFQGCMDACAGWNHYNTTKGKCVGVSFIPEWSVLATALQGHAPGDCYLKPSPLSTHNLTDPNIGGGEVHTGLLVSTSKN</sequence>
<evidence type="ECO:0008006" key="5">
    <source>
        <dbReference type="Google" id="ProtNLM"/>
    </source>
</evidence>
<evidence type="ECO:0000313" key="3">
    <source>
        <dbReference type="EMBL" id="PON23784.1"/>
    </source>
</evidence>
<keyword evidence="2" id="KW-0472">Membrane</keyword>
<gene>
    <name evidence="3" type="ORF">TGAM01_v207431</name>
</gene>
<dbReference type="RefSeq" id="XP_018658773.2">
    <property type="nucleotide sequence ID" value="XM_018807996.2"/>
</dbReference>
<reference evidence="3 4" key="1">
    <citation type="journal article" date="2016" name="Genome Announc.">
        <title>Draft Whole-Genome Sequence of Trichoderma gamsii T6085, a Promising Biocontrol Agent of Fusarium Head Blight on Wheat.</title>
        <authorList>
            <person name="Baroncelli R."/>
            <person name="Zapparata A."/>
            <person name="Piaggeschi G."/>
            <person name="Sarrocco S."/>
            <person name="Vannacci G."/>
        </authorList>
    </citation>
    <scope>NUCLEOTIDE SEQUENCE [LARGE SCALE GENOMIC DNA]</scope>
    <source>
        <strain evidence="3 4">T6085</strain>
    </source>
</reference>
<keyword evidence="2" id="KW-1133">Transmembrane helix</keyword>
<name>A0A2P4ZHM3_9HYPO</name>
<dbReference type="GeneID" id="29988079"/>
<comment type="caution">
    <text evidence="3">The sequence shown here is derived from an EMBL/GenBank/DDBJ whole genome shotgun (WGS) entry which is preliminary data.</text>
</comment>
<feature type="compositionally biased region" description="Low complexity" evidence="1">
    <location>
        <begin position="174"/>
        <end position="190"/>
    </location>
</feature>
<protein>
    <recommendedName>
        <fullName evidence="5">Apple domain-containing protein</fullName>
    </recommendedName>
</protein>
<keyword evidence="2" id="KW-0812">Transmembrane</keyword>
<feature type="region of interest" description="Disordered" evidence="1">
    <location>
        <begin position="174"/>
        <end position="199"/>
    </location>
</feature>
<keyword evidence="4" id="KW-1185">Reference proteome</keyword>
<dbReference type="EMBL" id="JPDN02000027">
    <property type="protein sequence ID" value="PON23784.1"/>
    <property type="molecule type" value="Genomic_DNA"/>
</dbReference>
<evidence type="ECO:0000256" key="1">
    <source>
        <dbReference type="SAM" id="MobiDB-lite"/>
    </source>
</evidence>
<evidence type="ECO:0000313" key="4">
    <source>
        <dbReference type="Proteomes" id="UP000054821"/>
    </source>
</evidence>
<organism evidence="3 4">
    <name type="scientific">Trichoderma gamsii</name>
    <dbReference type="NCBI Taxonomy" id="398673"/>
    <lineage>
        <taxon>Eukaryota</taxon>
        <taxon>Fungi</taxon>
        <taxon>Dikarya</taxon>
        <taxon>Ascomycota</taxon>
        <taxon>Pezizomycotina</taxon>
        <taxon>Sordariomycetes</taxon>
        <taxon>Hypocreomycetidae</taxon>
        <taxon>Hypocreales</taxon>
        <taxon>Hypocreaceae</taxon>
        <taxon>Trichoderma</taxon>
    </lineage>
</organism>
<dbReference type="AlphaFoldDB" id="A0A2P4ZHM3"/>
<accession>A0A2P4ZHM3</accession>
<feature type="transmembrane region" description="Helical" evidence="2">
    <location>
        <begin position="113"/>
        <end position="144"/>
    </location>
</feature>